<proteinExistence type="predicted"/>
<reference evidence="1" key="1">
    <citation type="journal article" date="2020" name="Nature">
        <title>Giant virus diversity and host interactions through global metagenomics.</title>
        <authorList>
            <person name="Schulz F."/>
            <person name="Roux S."/>
            <person name="Paez-Espino D."/>
            <person name="Jungbluth S."/>
            <person name="Walsh D.A."/>
            <person name="Denef V.J."/>
            <person name="McMahon K.D."/>
            <person name="Konstantinidis K.T."/>
            <person name="Eloe-Fadrosh E.A."/>
            <person name="Kyrpides N.C."/>
            <person name="Woyke T."/>
        </authorList>
    </citation>
    <scope>NUCLEOTIDE SEQUENCE</scope>
    <source>
        <strain evidence="1">GVMAG-M-3300021425-14</strain>
    </source>
</reference>
<protein>
    <submittedName>
        <fullName evidence="1">Uncharacterized protein</fullName>
    </submittedName>
</protein>
<accession>A0A6C0CMN4</accession>
<organism evidence="1">
    <name type="scientific">viral metagenome</name>
    <dbReference type="NCBI Taxonomy" id="1070528"/>
    <lineage>
        <taxon>unclassified sequences</taxon>
        <taxon>metagenomes</taxon>
        <taxon>organismal metagenomes</taxon>
    </lineage>
</organism>
<sequence>MEQPELLLIPTTYKSVIVCKNMLRKSQTLKKAPILRELFKLNDKTTKWKVTDMMIDKKGNITLLNELNIHSNDWNSLLKFIKINDESKKSINEIIELDLFTEDEVDSLYYTSIKLGGIPDVDTFYLNYHEQEKKENSISYNPQEPKEDYKNMYTWTIVNDHNPMESYSVVKELLDIGYSSTSLSFRQGVTQYWYMKKEKTAIA</sequence>
<evidence type="ECO:0000313" key="1">
    <source>
        <dbReference type="EMBL" id="QHT05868.1"/>
    </source>
</evidence>
<dbReference type="AlphaFoldDB" id="A0A6C0CMN4"/>
<dbReference type="EMBL" id="MN739460">
    <property type="protein sequence ID" value="QHT05868.1"/>
    <property type="molecule type" value="Genomic_DNA"/>
</dbReference>
<name>A0A6C0CMN4_9ZZZZ</name>